<dbReference type="GO" id="GO:0036297">
    <property type="term" value="P:interstrand cross-link repair"/>
    <property type="evidence" value="ECO:0007669"/>
    <property type="project" value="TreeGrafter"/>
</dbReference>
<name>A0A8B7YJ41_ACAPL</name>
<evidence type="ECO:0000313" key="3">
    <source>
        <dbReference type="RefSeq" id="XP_022093269.1"/>
    </source>
</evidence>
<dbReference type="GeneID" id="110980682"/>
<dbReference type="Gene3D" id="3.90.320.10">
    <property type="match status" value="1"/>
</dbReference>
<evidence type="ECO:0000256" key="1">
    <source>
        <dbReference type="ARBA" id="ARBA00009797"/>
    </source>
</evidence>
<accession>A0A8B7YJ41</accession>
<reference evidence="3" key="1">
    <citation type="submission" date="2025-08" db="UniProtKB">
        <authorList>
            <consortium name="RefSeq"/>
        </authorList>
    </citation>
    <scope>IDENTIFICATION</scope>
</reference>
<organism evidence="2 3">
    <name type="scientific">Acanthaster planci</name>
    <name type="common">Crown-of-thorns starfish</name>
    <dbReference type="NCBI Taxonomy" id="133434"/>
    <lineage>
        <taxon>Eukaryota</taxon>
        <taxon>Metazoa</taxon>
        <taxon>Echinodermata</taxon>
        <taxon>Eleutherozoa</taxon>
        <taxon>Asterozoa</taxon>
        <taxon>Asteroidea</taxon>
        <taxon>Valvatacea</taxon>
        <taxon>Valvatida</taxon>
        <taxon>Acanthasteridae</taxon>
        <taxon>Acanthaster</taxon>
    </lineage>
</organism>
<dbReference type="AlphaFoldDB" id="A0A8B7YJ41"/>
<dbReference type="Pfam" id="PF09810">
    <property type="entry name" value="Exo5"/>
    <property type="match status" value="3"/>
</dbReference>
<keyword evidence="2" id="KW-1185">Reference proteome</keyword>
<dbReference type="InterPro" id="IPR011604">
    <property type="entry name" value="PDDEXK-like_dom_sf"/>
</dbReference>
<dbReference type="PANTHER" id="PTHR14464">
    <property type="entry name" value="EXONUCLEASE V"/>
    <property type="match status" value="1"/>
</dbReference>
<proteinExistence type="inferred from homology"/>
<evidence type="ECO:0000313" key="2">
    <source>
        <dbReference type="Proteomes" id="UP000694845"/>
    </source>
</evidence>
<comment type="similarity">
    <text evidence="1">Belongs to the EXO5 family.</text>
</comment>
<dbReference type="Proteomes" id="UP000694845">
    <property type="component" value="Unplaced"/>
</dbReference>
<dbReference type="GO" id="GO:0045145">
    <property type="term" value="F:single-stranded DNA 5'-3' DNA exonuclease activity"/>
    <property type="evidence" value="ECO:0007669"/>
    <property type="project" value="InterPro"/>
</dbReference>
<dbReference type="RefSeq" id="XP_022093269.1">
    <property type="nucleotide sequence ID" value="XM_022237577.1"/>
</dbReference>
<dbReference type="KEGG" id="aplc:110980682"/>
<protein>
    <submittedName>
        <fullName evidence="3">Exonuclease V-like isoform X1</fullName>
    </submittedName>
</protein>
<dbReference type="OrthoDB" id="354769at2759"/>
<gene>
    <name evidence="3" type="primary">LOC110980682</name>
</gene>
<dbReference type="InterPro" id="IPR019190">
    <property type="entry name" value="EXOV"/>
</dbReference>
<dbReference type="GO" id="GO:0005634">
    <property type="term" value="C:nucleus"/>
    <property type="evidence" value="ECO:0007669"/>
    <property type="project" value="TreeGrafter"/>
</dbReference>
<sequence>MMDANDMNEAIHFGSQDDALFHQALDALEMMDEAGPMNVKDASDSQESISESQNRALHHAYEANEQSATRMSNVKFSDHNIGSENLTCGPSCNACSAGTGSTSASCTTKTEDSESSLNAFSGVETDRKQKLRLGNTYLTVSNLVAQLWCEQQMVYNFWKPDLELIVESTSTMPAEHKAAVKAVVAAASSGSRVHEKRDHEVNKYIPVKVKTREDNYGIRLVNIMVSLRGLLLRGEPCAREIPIFGLPLGHGFVVVGTIDELRFDSQGRFELVEFKTRGDISRPIRRQQMQAYKMQMMMYKKMLEDLGRGHVDGQAVLHGLKMDPHQILNDELLKYVRQLGDASRTSVTLGELMSEVMQQFEFLPYVDVLTLEFSSRDDSATITTETVDFDADWLQQRLDHCHAFWAEERDAEGVDIEDTWKCGICAFYDRCEWRQRMNEICAQKNIARRLQGK</sequence>
<dbReference type="PANTHER" id="PTHR14464:SF4">
    <property type="entry name" value="EXONUCLEASE V"/>
    <property type="match status" value="1"/>
</dbReference>
<dbReference type="CTD" id="64789"/>